<proteinExistence type="predicted"/>
<evidence type="ECO:0000313" key="2">
    <source>
        <dbReference type="EMBL" id="KAL2463365.1"/>
    </source>
</evidence>
<evidence type="ECO:0000313" key="3">
    <source>
        <dbReference type="Proteomes" id="UP001604277"/>
    </source>
</evidence>
<dbReference type="Proteomes" id="UP001604277">
    <property type="component" value="Unassembled WGS sequence"/>
</dbReference>
<sequence length="113" mass="13324">MLQAHISVFDTCEDVKEGVRECVQLACLKLSPWLKSEHWREFGDKFFPWRILRIEEFWDRFEQPVEEGKCSQCWKTLGFSHSDHVPRTRRKSKDTPASPLGNECFSRVHLSNA</sequence>
<dbReference type="EMBL" id="JBFOLJ010000019">
    <property type="protein sequence ID" value="KAL2463365.1"/>
    <property type="molecule type" value="Genomic_DNA"/>
</dbReference>
<keyword evidence="3" id="KW-1185">Reference proteome</keyword>
<dbReference type="AlphaFoldDB" id="A0ABD1PHI4"/>
<evidence type="ECO:0000256" key="1">
    <source>
        <dbReference type="SAM" id="MobiDB-lite"/>
    </source>
</evidence>
<gene>
    <name evidence="2" type="ORF">Fot_53021</name>
</gene>
<accession>A0ABD1PHI4</accession>
<name>A0ABD1PHI4_9LAMI</name>
<protein>
    <submittedName>
        <fullName evidence="2">Uncharacterized protein</fullName>
    </submittedName>
</protein>
<comment type="caution">
    <text evidence="2">The sequence shown here is derived from an EMBL/GenBank/DDBJ whole genome shotgun (WGS) entry which is preliminary data.</text>
</comment>
<organism evidence="2 3">
    <name type="scientific">Forsythia ovata</name>
    <dbReference type="NCBI Taxonomy" id="205694"/>
    <lineage>
        <taxon>Eukaryota</taxon>
        <taxon>Viridiplantae</taxon>
        <taxon>Streptophyta</taxon>
        <taxon>Embryophyta</taxon>
        <taxon>Tracheophyta</taxon>
        <taxon>Spermatophyta</taxon>
        <taxon>Magnoliopsida</taxon>
        <taxon>eudicotyledons</taxon>
        <taxon>Gunneridae</taxon>
        <taxon>Pentapetalae</taxon>
        <taxon>asterids</taxon>
        <taxon>lamiids</taxon>
        <taxon>Lamiales</taxon>
        <taxon>Oleaceae</taxon>
        <taxon>Forsythieae</taxon>
        <taxon>Forsythia</taxon>
    </lineage>
</organism>
<reference evidence="3" key="1">
    <citation type="submission" date="2024-07" db="EMBL/GenBank/DDBJ databases">
        <title>Two chromosome-level genome assemblies of Korean endemic species Abeliophyllum distichum and Forsythia ovata (Oleaceae).</title>
        <authorList>
            <person name="Jang H."/>
        </authorList>
    </citation>
    <scope>NUCLEOTIDE SEQUENCE [LARGE SCALE GENOMIC DNA]</scope>
</reference>
<feature type="region of interest" description="Disordered" evidence="1">
    <location>
        <begin position="81"/>
        <end position="113"/>
    </location>
</feature>